<dbReference type="EMBL" id="LNGD01000158">
    <property type="protein sequence ID" value="KYC47433.1"/>
    <property type="molecule type" value="Genomic_DNA"/>
</dbReference>
<organism evidence="1 2">
    <name type="scientific">Candidatus Methanofastidiosum methylothiophilum</name>
    <dbReference type="NCBI Taxonomy" id="1705564"/>
    <lineage>
        <taxon>Archaea</taxon>
        <taxon>Methanobacteriati</taxon>
        <taxon>Methanobacteriota</taxon>
        <taxon>Stenosarchaea group</taxon>
        <taxon>Candidatus Methanofastidiosia</taxon>
        <taxon>Candidatus Methanofastidiosales</taxon>
        <taxon>Candidatus Methanofastidiosaceae</taxon>
        <taxon>Candidatus Methanofastidiosum</taxon>
    </lineage>
</organism>
<reference evidence="1 2" key="1">
    <citation type="journal article" date="2016" name="ISME J.">
        <title>Chasing the elusive Euryarchaeota class WSA2: genomes reveal a uniquely fastidious methyl-reducing methanogen.</title>
        <authorList>
            <person name="Nobu M.K."/>
            <person name="Narihiro T."/>
            <person name="Kuroda K."/>
            <person name="Mei R."/>
            <person name="Liu W.T."/>
        </authorList>
    </citation>
    <scope>NUCLEOTIDE SEQUENCE [LARGE SCALE GENOMIC DNA]</scope>
    <source>
        <strain evidence="1">U1lsi0528_Bin089</strain>
    </source>
</reference>
<accession>A0A150IR24</accession>
<dbReference type="Proteomes" id="UP000075578">
    <property type="component" value="Unassembled WGS sequence"/>
</dbReference>
<dbReference type="AlphaFoldDB" id="A0A150IR24"/>
<protein>
    <submittedName>
        <fullName evidence="1">Uncharacterized protein</fullName>
    </submittedName>
</protein>
<proteinExistence type="predicted"/>
<name>A0A150IR24_9EURY</name>
<gene>
    <name evidence="1" type="ORF">AMQ74_01683</name>
</gene>
<sequence>MERIQIYSIRKNTKVSTIKKNAMDIYSYEMKCILFAEGMPYVTVYCSTISFRNKRHSGECSIILTNDKDNFVAKTSSINFETKNILATKGELEEKLIEAFNQARASINSLLYDLDLLRDTEEVGKL</sequence>
<comment type="caution">
    <text evidence="1">The sequence shown here is derived from an EMBL/GenBank/DDBJ whole genome shotgun (WGS) entry which is preliminary data.</text>
</comment>
<evidence type="ECO:0000313" key="1">
    <source>
        <dbReference type="EMBL" id="KYC47433.1"/>
    </source>
</evidence>
<evidence type="ECO:0000313" key="2">
    <source>
        <dbReference type="Proteomes" id="UP000075578"/>
    </source>
</evidence>